<proteinExistence type="predicted"/>
<keyword evidence="1" id="KW-0732">Signal</keyword>
<dbReference type="KEGG" id="nba:CUN60_09440"/>
<sequence>MKALLLTLGVLSSLAYADDKVNVDTQTVTCANNYKITSKTTIADITKNCNTEELEKKHRLISKNKGQEIKFKATTEVEMKCQFDNNGQLKTCAIDD</sequence>
<protein>
    <submittedName>
        <fullName evidence="2">Uncharacterized protein</fullName>
    </submittedName>
</protein>
<feature type="chain" id="PRO_5014427547" evidence="1">
    <location>
        <begin position="18"/>
        <end position="96"/>
    </location>
</feature>
<gene>
    <name evidence="2" type="ORF">CUN60_09440</name>
</gene>
<evidence type="ECO:0000256" key="1">
    <source>
        <dbReference type="SAM" id="SignalP"/>
    </source>
</evidence>
<feature type="signal peptide" evidence="1">
    <location>
        <begin position="1"/>
        <end position="17"/>
    </location>
</feature>
<accession>A0A2I7N7V3</accession>
<organism evidence="2 3">
    <name type="scientific">Aquella oligotrophica</name>
    <dbReference type="NCBI Taxonomy" id="2067065"/>
    <lineage>
        <taxon>Bacteria</taxon>
        <taxon>Pseudomonadati</taxon>
        <taxon>Pseudomonadota</taxon>
        <taxon>Betaproteobacteria</taxon>
        <taxon>Neisseriales</taxon>
        <taxon>Neisseriaceae</taxon>
        <taxon>Aquella</taxon>
    </lineage>
</organism>
<keyword evidence="3" id="KW-1185">Reference proteome</keyword>
<dbReference type="Proteomes" id="UP000236655">
    <property type="component" value="Chromosome"/>
</dbReference>
<evidence type="ECO:0000313" key="3">
    <source>
        <dbReference type="Proteomes" id="UP000236655"/>
    </source>
</evidence>
<dbReference type="EMBL" id="CP024847">
    <property type="protein sequence ID" value="AUR52512.1"/>
    <property type="molecule type" value="Genomic_DNA"/>
</dbReference>
<dbReference type="RefSeq" id="WP_102951803.1">
    <property type="nucleotide sequence ID" value="NZ_CP024847.1"/>
</dbReference>
<name>A0A2I7N7V3_9NEIS</name>
<evidence type="ECO:0000313" key="2">
    <source>
        <dbReference type="EMBL" id="AUR52512.1"/>
    </source>
</evidence>
<reference evidence="3" key="1">
    <citation type="submission" date="2017-11" db="EMBL/GenBank/DDBJ databases">
        <authorList>
            <person name="Chan K.G."/>
            <person name="Lee L.S."/>
        </authorList>
    </citation>
    <scope>NUCLEOTIDE SEQUENCE [LARGE SCALE GENOMIC DNA]</scope>
    <source>
        <strain evidence="3">DSM 100970</strain>
    </source>
</reference>
<dbReference type="AlphaFoldDB" id="A0A2I7N7V3"/>